<gene>
    <name evidence="3" type="ORF">DesyoDRAFT_1508</name>
</gene>
<keyword evidence="1" id="KW-0472">Membrane</keyword>
<feature type="signal peptide" evidence="2">
    <location>
        <begin position="1"/>
        <end position="28"/>
    </location>
</feature>
<sequence>MNKSSKYFLLVMALCALLISILPGAALANSAEPPSLVILINNPPDDLSIVMVSNDNKPEASVRRAAWEGYYVFYSRDMQAGDNYRFKVPAEGNSFECSLDTPLAGYNNVFTLDLGEQKLTLGQYPFRRGILVSIRVVLTLMIEGAVFWLFGFRSGRSWLIFLAVNLVTQGALNIWLNYGGSLLPSYLLINLIVGEFFVFAAELIGLAYLIREHSPCRVRIYVVAANVLSLIAGGYIISVLPV</sequence>
<feature type="transmembrane region" description="Helical" evidence="1">
    <location>
        <begin position="221"/>
        <end position="240"/>
    </location>
</feature>
<reference evidence="3 4" key="1">
    <citation type="submission" date="2011-11" db="EMBL/GenBank/DDBJ databases">
        <title>The Noncontiguous Finished genome of Desulfosporosinus youngiae DSM 17734.</title>
        <authorList>
            <consortium name="US DOE Joint Genome Institute (JGI-PGF)"/>
            <person name="Lucas S."/>
            <person name="Han J."/>
            <person name="Lapidus A."/>
            <person name="Cheng J.-F."/>
            <person name="Goodwin L."/>
            <person name="Pitluck S."/>
            <person name="Peters L."/>
            <person name="Ovchinnikova G."/>
            <person name="Lu M."/>
            <person name="Land M.L."/>
            <person name="Hauser L."/>
            <person name="Pester M."/>
            <person name="Spring S."/>
            <person name="Ollivier B."/>
            <person name="Rattei T."/>
            <person name="Klenk H.-P."/>
            <person name="Wagner M."/>
            <person name="Loy A."/>
            <person name="Woyke T.J."/>
        </authorList>
    </citation>
    <scope>NUCLEOTIDE SEQUENCE [LARGE SCALE GENOMIC DNA]</scope>
    <source>
        <strain evidence="3 4">DSM 17734</strain>
    </source>
</reference>
<evidence type="ECO:0000313" key="3">
    <source>
        <dbReference type="EMBL" id="EHQ88656.1"/>
    </source>
</evidence>
<dbReference type="HOGENOM" id="CLU_079304_1_0_9"/>
<dbReference type="Proteomes" id="UP000005104">
    <property type="component" value="Chromosome"/>
</dbReference>
<dbReference type="EMBL" id="CM001441">
    <property type="protein sequence ID" value="EHQ88656.1"/>
    <property type="molecule type" value="Genomic_DNA"/>
</dbReference>
<dbReference type="OrthoDB" id="1952838at2"/>
<organism evidence="3 4">
    <name type="scientific">Desulfosporosinus youngiae DSM 17734</name>
    <dbReference type="NCBI Taxonomy" id="768710"/>
    <lineage>
        <taxon>Bacteria</taxon>
        <taxon>Bacillati</taxon>
        <taxon>Bacillota</taxon>
        <taxon>Clostridia</taxon>
        <taxon>Eubacteriales</taxon>
        <taxon>Desulfitobacteriaceae</taxon>
        <taxon>Desulfosporosinus</taxon>
    </lineage>
</organism>
<feature type="transmembrane region" description="Helical" evidence="1">
    <location>
        <begin position="130"/>
        <end position="151"/>
    </location>
</feature>
<dbReference type="eggNOG" id="ENOG5030TC0">
    <property type="taxonomic scope" value="Bacteria"/>
</dbReference>
<keyword evidence="4" id="KW-1185">Reference proteome</keyword>
<keyword evidence="1" id="KW-1133">Transmembrane helix</keyword>
<dbReference type="AlphaFoldDB" id="H5Y2G5"/>
<evidence type="ECO:0000256" key="1">
    <source>
        <dbReference type="SAM" id="Phobius"/>
    </source>
</evidence>
<protein>
    <submittedName>
        <fullName evidence="3">Uncharacterized protein</fullName>
    </submittedName>
</protein>
<evidence type="ECO:0000313" key="4">
    <source>
        <dbReference type="Proteomes" id="UP000005104"/>
    </source>
</evidence>
<keyword evidence="2" id="KW-0732">Signal</keyword>
<proteinExistence type="predicted"/>
<name>H5Y2G5_9FIRM</name>
<feature type="transmembrane region" description="Helical" evidence="1">
    <location>
        <begin position="158"/>
        <end position="176"/>
    </location>
</feature>
<keyword evidence="1" id="KW-0812">Transmembrane</keyword>
<feature type="chain" id="PRO_5003601540" evidence="2">
    <location>
        <begin position="29"/>
        <end position="242"/>
    </location>
</feature>
<accession>H5Y2G5</accession>
<dbReference type="RefSeq" id="WP_007781326.1">
    <property type="nucleotide sequence ID" value="NZ_CM001441.1"/>
</dbReference>
<feature type="transmembrane region" description="Helical" evidence="1">
    <location>
        <begin position="188"/>
        <end position="209"/>
    </location>
</feature>
<evidence type="ECO:0000256" key="2">
    <source>
        <dbReference type="SAM" id="SignalP"/>
    </source>
</evidence>